<dbReference type="OrthoDB" id="2452979at2"/>
<gene>
    <name evidence="1" type="ORF">E2626_15365</name>
</gene>
<organism evidence="1 2">
    <name type="scientific">Jeotgalibacillus salarius</name>
    <dbReference type="NCBI Taxonomy" id="546023"/>
    <lineage>
        <taxon>Bacteria</taxon>
        <taxon>Bacillati</taxon>
        <taxon>Bacillota</taxon>
        <taxon>Bacilli</taxon>
        <taxon>Bacillales</taxon>
        <taxon>Caryophanaceae</taxon>
        <taxon>Jeotgalibacillus</taxon>
    </lineage>
</organism>
<reference evidence="1 2" key="1">
    <citation type="submission" date="2019-03" db="EMBL/GenBank/DDBJ databases">
        <authorList>
            <person name="Yang Y."/>
        </authorList>
    </citation>
    <scope>NUCLEOTIDE SEQUENCE [LARGE SCALE GENOMIC DNA]</scope>
    <source>
        <strain evidence="1 2">ASL-1</strain>
    </source>
</reference>
<keyword evidence="2" id="KW-1185">Reference proteome</keyword>
<evidence type="ECO:0000313" key="1">
    <source>
        <dbReference type="EMBL" id="TFD98466.1"/>
    </source>
</evidence>
<proteinExistence type="predicted"/>
<dbReference type="Proteomes" id="UP000297776">
    <property type="component" value="Unassembled WGS sequence"/>
</dbReference>
<dbReference type="AlphaFoldDB" id="A0A4Y8LD60"/>
<dbReference type="EMBL" id="SORX01000012">
    <property type="protein sequence ID" value="TFD98466.1"/>
    <property type="molecule type" value="Genomic_DNA"/>
</dbReference>
<sequence length="154" mass="17909">MEPIHLWLSIYDKQTKKPLRQIQPILPAVILAYQQSFKLSAITAEEATDKLGILLNNHKYLSLIKDWEQEGYFTIEERRFGSMVSRLYHLKKLSSAAYKDLDELKNRTELHMMTNEDLHYLAFGSLLSSKHAAYRTNSPWLIAAESVIQQQKTL</sequence>
<name>A0A4Y8LD60_9BACL</name>
<comment type="caution">
    <text evidence="1">The sequence shown here is derived from an EMBL/GenBank/DDBJ whole genome shotgun (WGS) entry which is preliminary data.</text>
</comment>
<dbReference type="RefSeq" id="WP_134382759.1">
    <property type="nucleotide sequence ID" value="NZ_SORX01000012.1"/>
</dbReference>
<protein>
    <submittedName>
        <fullName evidence="1">Uncharacterized protein</fullName>
    </submittedName>
</protein>
<evidence type="ECO:0000313" key="2">
    <source>
        <dbReference type="Proteomes" id="UP000297776"/>
    </source>
</evidence>
<accession>A0A4Y8LD60</accession>